<dbReference type="EMBL" id="CAUYUJ010010001">
    <property type="protein sequence ID" value="CAK0828240.1"/>
    <property type="molecule type" value="Genomic_DNA"/>
</dbReference>
<feature type="compositionally biased region" description="Basic and acidic residues" evidence="1">
    <location>
        <begin position="148"/>
        <end position="164"/>
    </location>
</feature>
<accession>A0ABN9S8M6</accession>
<gene>
    <name evidence="2" type="ORF">PCOR1329_LOCUS27520</name>
</gene>
<name>A0ABN9S8M6_9DINO</name>
<sequence length="203" mass="22020">MPLWAMDQFIVTPRGEKPPSLADPAFHTLGMTKSHDRKAFRAAIGALVLEPGPTFSFSIWNISPYVDGIRWLLTGVSTLPDSRLCDLGINPPIYTVFYTLKPPDGEATGERDARHLDSRKTCYVNGLPSGAPWSPPRPRGSASSATRRGSERRSRSPPRSELRRRGAGRGAVVEARSCGATAASCTEGRRLSAELRGGCRVVC</sequence>
<dbReference type="Proteomes" id="UP001189429">
    <property type="component" value="Unassembled WGS sequence"/>
</dbReference>
<evidence type="ECO:0000313" key="2">
    <source>
        <dbReference type="EMBL" id="CAK0828240.1"/>
    </source>
</evidence>
<proteinExistence type="predicted"/>
<evidence type="ECO:0000313" key="3">
    <source>
        <dbReference type="Proteomes" id="UP001189429"/>
    </source>
</evidence>
<feature type="region of interest" description="Disordered" evidence="1">
    <location>
        <begin position="127"/>
        <end position="168"/>
    </location>
</feature>
<organism evidence="2 3">
    <name type="scientific">Prorocentrum cordatum</name>
    <dbReference type="NCBI Taxonomy" id="2364126"/>
    <lineage>
        <taxon>Eukaryota</taxon>
        <taxon>Sar</taxon>
        <taxon>Alveolata</taxon>
        <taxon>Dinophyceae</taxon>
        <taxon>Prorocentrales</taxon>
        <taxon>Prorocentraceae</taxon>
        <taxon>Prorocentrum</taxon>
    </lineage>
</organism>
<evidence type="ECO:0000256" key="1">
    <source>
        <dbReference type="SAM" id="MobiDB-lite"/>
    </source>
</evidence>
<reference evidence="2" key="1">
    <citation type="submission" date="2023-10" db="EMBL/GenBank/DDBJ databases">
        <authorList>
            <person name="Chen Y."/>
            <person name="Shah S."/>
            <person name="Dougan E. K."/>
            <person name="Thang M."/>
            <person name="Chan C."/>
        </authorList>
    </citation>
    <scope>NUCLEOTIDE SEQUENCE [LARGE SCALE GENOMIC DNA]</scope>
</reference>
<protein>
    <submittedName>
        <fullName evidence="2">Uncharacterized protein</fullName>
    </submittedName>
</protein>
<keyword evidence="3" id="KW-1185">Reference proteome</keyword>
<comment type="caution">
    <text evidence="2">The sequence shown here is derived from an EMBL/GenBank/DDBJ whole genome shotgun (WGS) entry which is preliminary data.</text>
</comment>